<keyword evidence="3" id="KW-0969">Cilium</keyword>
<dbReference type="Pfam" id="PF02120">
    <property type="entry name" value="Flg_hook"/>
    <property type="match status" value="1"/>
</dbReference>
<gene>
    <name evidence="3" type="ORF">SAMN05216600_10285</name>
</gene>
<keyword evidence="3" id="KW-0966">Cell projection</keyword>
<reference evidence="3 4" key="1">
    <citation type="submission" date="2016-10" db="EMBL/GenBank/DDBJ databases">
        <authorList>
            <person name="Varghese N."/>
            <person name="Submissions S."/>
        </authorList>
    </citation>
    <scope>NUCLEOTIDE SEQUENCE [LARGE SCALE GENOMIC DNA]</scope>
    <source>
        <strain evidence="3 4">CIP 109853</strain>
    </source>
</reference>
<name>A0ABY1B3T7_9PSED</name>
<evidence type="ECO:0000256" key="1">
    <source>
        <dbReference type="SAM" id="MobiDB-lite"/>
    </source>
</evidence>
<keyword evidence="4" id="KW-1185">Reference proteome</keyword>
<protein>
    <submittedName>
        <fullName evidence="3">Flagellar hook-length control protein FliK</fullName>
    </submittedName>
</protein>
<feature type="compositionally biased region" description="Basic and acidic residues" evidence="1">
    <location>
        <begin position="42"/>
        <end position="66"/>
    </location>
</feature>
<dbReference type="RefSeq" id="WP_069515872.1">
    <property type="nucleotide sequence ID" value="NZ_FOFP01000002.1"/>
</dbReference>
<dbReference type="CDD" id="cd17470">
    <property type="entry name" value="T3SS_Flik_C"/>
    <property type="match status" value="1"/>
</dbReference>
<dbReference type="InterPro" id="IPR021136">
    <property type="entry name" value="Flagellar_hook_control-like_C"/>
</dbReference>
<sequence length="416" mass="43545">MSVPDLLLKSAPEIKPRPAAPNNAAKAPEPRKNESSSFADVYAKERQAKAAQRNDDAAKAESRDSAAEEAAPADPAAEEPVLADSGNALPSELQPDPVVEDPALLLSLLGQTPAVDVDPATTLTEEGMLSTQPGTLASSGPASLTEASFDPEIDALNQLPAVQMALEQGAKARAAEALAKEGSGESAKQTTLTTGQGFASAMAAMGAQKTSDVANVLEEPALELSAVGLEALKESSVDTAPENFVSKLSALSQAVNQQVTQTPRVPLAGQPVPMQQTGWSEAVVDRVMLMSSQNLKSAEIQLDPQELGRLEVRISVNQDQTQVTFASAHAGVREALDSQMHRLRELFTQQGMNLADVNVSDQSLNRGWQGQEGDSGKGQRNGGGDGLVQLEDDSLGPLAEMRSSISGGRGMVDFYA</sequence>
<dbReference type="InterPro" id="IPR052563">
    <property type="entry name" value="FliK"/>
</dbReference>
<feature type="region of interest" description="Disordered" evidence="1">
    <location>
        <begin position="1"/>
        <end position="96"/>
    </location>
</feature>
<proteinExistence type="predicted"/>
<dbReference type="Gene3D" id="3.30.750.140">
    <property type="match status" value="1"/>
</dbReference>
<accession>A0ABY1B3T7</accession>
<dbReference type="EMBL" id="FOFP01000002">
    <property type="protein sequence ID" value="SEP86522.1"/>
    <property type="molecule type" value="Genomic_DNA"/>
</dbReference>
<organism evidence="3 4">
    <name type="scientific">Pseudomonas cuatrocienegasensis</name>
    <dbReference type="NCBI Taxonomy" id="543360"/>
    <lineage>
        <taxon>Bacteria</taxon>
        <taxon>Pseudomonadati</taxon>
        <taxon>Pseudomonadota</taxon>
        <taxon>Gammaproteobacteria</taxon>
        <taxon>Pseudomonadales</taxon>
        <taxon>Pseudomonadaceae</taxon>
        <taxon>Pseudomonas</taxon>
    </lineage>
</organism>
<dbReference type="Proteomes" id="UP000198512">
    <property type="component" value="Unassembled WGS sequence"/>
</dbReference>
<evidence type="ECO:0000313" key="4">
    <source>
        <dbReference type="Proteomes" id="UP000198512"/>
    </source>
</evidence>
<dbReference type="InterPro" id="IPR038610">
    <property type="entry name" value="FliK-like_C_sf"/>
</dbReference>
<comment type="caution">
    <text evidence="3">The sequence shown here is derived from an EMBL/GenBank/DDBJ whole genome shotgun (WGS) entry which is preliminary data.</text>
</comment>
<feature type="region of interest" description="Disordered" evidence="1">
    <location>
        <begin position="364"/>
        <end position="395"/>
    </location>
</feature>
<evidence type="ECO:0000313" key="3">
    <source>
        <dbReference type="EMBL" id="SEP86522.1"/>
    </source>
</evidence>
<feature type="domain" description="Flagellar hook-length control protein-like C-terminal" evidence="2">
    <location>
        <begin position="285"/>
        <end position="363"/>
    </location>
</feature>
<keyword evidence="3" id="KW-0282">Flagellum</keyword>
<dbReference type="PANTHER" id="PTHR37533:SF2">
    <property type="entry name" value="FLAGELLAR HOOK-LENGTH CONTROL PROTEIN"/>
    <property type="match status" value="1"/>
</dbReference>
<evidence type="ECO:0000259" key="2">
    <source>
        <dbReference type="Pfam" id="PF02120"/>
    </source>
</evidence>
<feature type="compositionally biased region" description="Low complexity" evidence="1">
    <location>
        <begin position="68"/>
        <end position="84"/>
    </location>
</feature>
<dbReference type="PANTHER" id="PTHR37533">
    <property type="entry name" value="FLAGELLAR HOOK-LENGTH CONTROL PROTEIN"/>
    <property type="match status" value="1"/>
</dbReference>